<proteinExistence type="predicted"/>
<gene>
    <name evidence="1" type="ORF">Srubr_20390</name>
</gene>
<reference evidence="2" key="1">
    <citation type="submission" date="2023-07" db="EMBL/GenBank/DDBJ databases">
        <title>Whole genome shotgun sequence of Streptomyces achromogenes subsp. rubradiris NBRC 14000.</title>
        <authorList>
            <person name="Komaki H."/>
            <person name="Tamura T."/>
        </authorList>
    </citation>
    <scope>NUCLEOTIDE SEQUENCE [LARGE SCALE GENOMIC DNA]</scope>
    <source>
        <strain evidence="2">NBRC 14000</strain>
    </source>
</reference>
<sequence>MLRRGCAYDNGAADQGLPSLACMRDPTLLTRVQERFTTRGGPHPYTEHRASVLAYVPPAPAPGECVGKRFLDS</sequence>
<comment type="caution">
    <text evidence="1">The sequence shown here is derived from an EMBL/GenBank/DDBJ whole genome shotgun (WGS) entry which is preliminary data.</text>
</comment>
<keyword evidence="2" id="KW-1185">Reference proteome</keyword>
<dbReference type="Proteomes" id="UP000646738">
    <property type="component" value="Unassembled WGS sequence"/>
</dbReference>
<accession>A0ABQ3R8L1</accession>
<evidence type="ECO:0000313" key="1">
    <source>
        <dbReference type="EMBL" id="GHI52193.1"/>
    </source>
</evidence>
<evidence type="ECO:0000313" key="2">
    <source>
        <dbReference type="Proteomes" id="UP000646738"/>
    </source>
</evidence>
<name>A0ABQ3R8L1_STRRR</name>
<dbReference type="EMBL" id="BNEA01000007">
    <property type="protein sequence ID" value="GHI52193.1"/>
    <property type="molecule type" value="Genomic_DNA"/>
</dbReference>
<organism evidence="1 2">
    <name type="scientific">Streptomyces rubradiris</name>
    <name type="common">Streptomyces achromogenes subsp. rubradiris</name>
    <dbReference type="NCBI Taxonomy" id="285531"/>
    <lineage>
        <taxon>Bacteria</taxon>
        <taxon>Bacillati</taxon>
        <taxon>Actinomycetota</taxon>
        <taxon>Actinomycetes</taxon>
        <taxon>Kitasatosporales</taxon>
        <taxon>Streptomycetaceae</taxon>
        <taxon>Streptomyces</taxon>
    </lineage>
</organism>
<evidence type="ECO:0008006" key="3">
    <source>
        <dbReference type="Google" id="ProtNLM"/>
    </source>
</evidence>
<protein>
    <recommendedName>
        <fullName evidence="3">Transposase</fullName>
    </recommendedName>
</protein>